<dbReference type="PROSITE" id="PS50828">
    <property type="entry name" value="SMR"/>
    <property type="match status" value="1"/>
</dbReference>
<keyword evidence="1" id="KW-0699">rRNA-binding</keyword>
<gene>
    <name evidence="9" type="ORF">METZ01_LOCUS7035</name>
</gene>
<dbReference type="GO" id="GO:0030983">
    <property type="term" value="F:mismatched DNA binding"/>
    <property type="evidence" value="ECO:0007669"/>
    <property type="project" value="InterPro"/>
</dbReference>
<dbReference type="PANTHER" id="PTHR48466:SF2">
    <property type="entry name" value="OS10G0509000 PROTEIN"/>
    <property type="match status" value="1"/>
</dbReference>
<dbReference type="GO" id="GO:0006298">
    <property type="term" value="P:mismatch repair"/>
    <property type="evidence" value="ECO:0007669"/>
    <property type="project" value="InterPro"/>
</dbReference>
<dbReference type="HAMAP" id="MF_00092">
    <property type="entry name" value="MutS2"/>
    <property type="match status" value="1"/>
</dbReference>
<dbReference type="SUPFAM" id="SSF48334">
    <property type="entry name" value="DNA repair protein MutS, domain III"/>
    <property type="match status" value="1"/>
</dbReference>
<dbReference type="SMART" id="SM00533">
    <property type="entry name" value="MUTSd"/>
    <property type="match status" value="1"/>
</dbReference>
<dbReference type="InterPro" id="IPR002625">
    <property type="entry name" value="Smr_dom"/>
</dbReference>
<dbReference type="GO" id="GO:0019843">
    <property type="term" value="F:rRNA binding"/>
    <property type="evidence" value="ECO:0007669"/>
    <property type="project" value="UniProtKB-KW"/>
</dbReference>
<dbReference type="InterPro" id="IPR000432">
    <property type="entry name" value="DNA_mismatch_repair_MutS_C"/>
</dbReference>
<evidence type="ECO:0000256" key="5">
    <source>
        <dbReference type="ARBA" id="ARBA00022884"/>
    </source>
</evidence>
<dbReference type="SUPFAM" id="SSF160443">
    <property type="entry name" value="SMR domain-like"/>
    <property type="match status" value="1"/>
</dbReference>
<evidence type="ECO:0000256" key="3">
    <source>
        <dbReference type="ARBA" id="ARBA00022801"/>
    </source>
</evidence>
<protein>
    <recommendedName>
        <fullName evidence="8">Smr domain-containing protein</fullName>
    </recommendedName>
</protein>
<dbReference type="SUPFAM" id="SSF52540">
    <property type="entry name" value="P-loop containing nucleoside triphosphate hydrolases"/>
    <property type="match status" value="1"/>
</dbReference>
<evidence type="ECO:0000259" key="8">
    <source>
        <dbReference type="PROSITE" id="PS50828"/>
    </source>
</evidence>
<dbReference type="GO" id="GO:0045910">
    <property type="term" value="P:negative regulation of DNA recombination"/>
    <property type="evidence" value="ECO:0007669"/>
    <property type="project" value="InterPro"/>
</dbReference>
<dbReference type="SMART" id="SM00463">
    <property type="entry name" value="SMR"/>
    <property type="match status" value="1"/>
</dbReference>
<evidence type="ECO:0000256" key="7">
    <source>
        <dbReference type="SAM" id="Coils"/>
    </source>
</evidence>
<organism evidence="9">
    <name type="scientific">marine metagenome</name>
    <dbReference type="NCBI Taxonomy" id="408172"/>
    <lineage>
        <taxon>unclassified sequences</taxon>
        <taxon>metagenomes</taxon>
        <taxon>ecological metagenomes</taxon>
    </lineage>
</organism>
<dbReference type="InterPro" id="IPR005747">
    <property type="entry name" value="MutS2"/>
</dbReference>
<dbReference type="Gene3D" id="3.30.1370.110">
    <property type="match status" value="1"/>
</dbReference>
<keyword evidence="7" id="KW-0175">Coiled coil</keyword>
<dbReference type="InterPro" id="IPR045076">
    <property type="entry name" value="MutS"/>
</dbReference>
<dbReference type="NCBIfam" id="TIGR01069">
    <property type="entry name" value="mutS2"/>
    <property type="match status" value="1"/>
</dbReference>
<dbReference type="PIRSF" id="PIRSF005814">
    <property type="entry name" value="MutS_YshD"/>
    <property type="match status" value="1"/>
</dbReference>
<dbReference type="InterPro" id="IPR007696">
    <property type="entry name" value="DNA_mismatch_repair_MutS_core"/>
</dbReference>
<proteinExistence type="inferred from homology"/>
<evidence type="ECO:0000256" key="4">
    <source>
        <dbReference type="ARBA" id="ARBA00022840"/>
    </source>
</evidence>
<dbReference type="GO" id="GO:0140664">
    <property type="term" value="F:ATP-dependent DNA damage sensor activity"/>
    <property type="evidence" value="ECO:0007669"/>
    <property type="project" value="InterPro"/>
</dbReference>
<feature type="coiled-coil region" evidence="7">
    <location>
        <begin position="526"/>
        <end position="638"/>
    </location>
</feature>
<evidence type="ECO:0000256" key="2">
    <source>
        <dbReference type="ARBA" id="ARBA00022741"/>
    </source>
</evidence>
<dbReference type="GO" id="GO:0004519">
    <property type="term" value="F:endonuclease activity"/>
    <property type="evidence" value="ECO:0007669"/>
    <property type="project" value="InterPro"/>
</dbReference>
<keyword evidence="4" id="KW-0067">ATP-binding</keyword>
<dbReference type="InterPro" id="IPR027417">
    <property type="entry name" value="P-loop_NTPase"/>
</dbReference>
<dbReference type="EMBL" id="UINC01000373">
    <property type="protein sequence ID" value="SUZ54181.1"/>
    <property type="molecule type" value="Genomic_DNA"/>
</dbReference>
<dbReference type="InterPro" id="IPR036063">
    <property type="entry name" value="Smr_dom_sf"/>
</dbReference>
<dbReference type="SMART" id="SM00534">
    <property type="entry name" value="MUTSac"/>
    <property type="match status" value="1"/>
</dbReference>
<keyword evidence="3" id="KW-0378">Hydrolase</keyword>
<name>A0A381NI25_9ZZZZ</name>
<dbReference type="Pfam" id="PF01713">
    <property type="entry name" value="Smr"/>
    <property type="match status" value="1"/>
</dbReference>
<dbReference type="FunFam" id="3.40.50.300:FF:000830">
    <property type="entry name" value="Endonuclease MutS2"/>
    <property type="match status" value="1"/>
</dbReference>
<keyword evidence="2" id="KW-0547">Nucleotide-binding</keyword>
<dbReference type="InterPro" id="IPR003593">
    <property type="entry name" value="AAA+_ATPase"/>
</dbReference>
<dbReference type="GO" id="GO:0005524">
    <property type="term" value="F:ATP binding"/>
    <property type="evidence" value="ECO:0007669"/>
    <property type="project" value="UniProtKB-KW"/>
</dbReference>
<evidence type="ECO:0000313" key="9">
    <source>
        <dbReference type="EMBL" id="SUZ54181.1"/>
    </source>
</evidence>
<reference evidence="9" key="1">
    <citation type="submission" date="2018-05" db="EMBL/GenBank/DDBJ databases">
        <authorList>
            <person name="Lanie J.A."/>
            <person name="Ng W.-L."/>
            <person name="Kazmierczak K.M."/>
            <person name="Andrzejewski T.M."/>
            <person name="Davidsen T.M."/>
            <person name="Wayne K.J."/>
            <person name="Tettelin H."/>
            <person name="Glass J.I."/>
            <person name="Rusch D."/>
            <person name="Podicherti R."/>
            <person name="Tsui H.-C.T."/>
            <person name="Winkler M.E."/>
        </authorList>
    </citation>
    <scope>NUCLEOTIDE SEQUENCE</scope>
</reference>
<evidence type="ECO:0000256" key="6">
    <source>
        <dbReference type="ARBA" id="ARBA00023125"/>
    </source>
</evidence>
<dbReference type="Pfam" id="PF00488">
    <property type="entry name" value="MutS_V"/>
    <property type="match status" value="1"/>
</dbReference>
<dbReference type="PANTHER" id="PTHR48466">
    <property type="entry name" value="OS10G0509000 PROTEIN-RELATED"/>
    <property type="match status" value="1"/>
</dbReference>
<feature type="domain" description="Smr" evidence="8">
    <location>
        <begin position="713"/>
        <end position="788"/>
    </location>
</feature>
<dbReference type="AlphaFoldDB" id="A0A381NI25"/>
<keyword evidence="6" id="KW-0238">DNA-binding</keyword>
<dbReference type="InterPro" id="IPR036187">
    <property type="entry name" value="DNA_mismatch_repair_MutS_sf"/>
</dbReference>
<dbReference type="Gene3D" id="3.40.50.300">
    <property type="entry name" value="P-loop containing nucleotide triphosphate hydrolases"/>
    <property type="match status" value="1"/>
</dbReference>
<evidence type="ECO:0000256" key="1">
    <source>
        <dbReference type="ARBA" id="ARBA00022730"/>
    </source>
</evidence>
<dbReference type="SMART" id="SM00382">
    <property type="entry name" value="AAA"/>
    <property type="match status" value="1"/>
</dbReference>
<dbReference type="GO" id="GO:0016887">
    <property type="term" value="F:ATP hydrolysis activity"/>
    <property type="evidence" value="ECO:0007669"/>
    <property type="project" value="InterPro"/>
</dbReference>
<keyword evidence="5" id="KW-0694">RNA-binding</keyword>
<sequence length="788" mass="88766">MNRNDSICSSEFYRDTGFDIIRNWLKDNCLCSLNQDFFTQLTPLIKIQKISDVQDYCNEFLSAFQRKNPLPLETIPNISSWIDSLNISGFQLLPENFRELYQLLILSSTIKRYLIKSDFPLWHVNGKNLIISKSCQSEIEKIFDDSFQIRSDASPELKRLTRSISKAEGSIKDTMQKVFIHAKQENWLGGDQIVFRNGRSVLPLKISQKRKVKGIIQDQSSTGQTAYIEPLEIIELNNKLTELHFSLTEEKHRILRELTAFFQPYYNEIQESFNILKYIDQHNTMAKLAYQINAICPEMNENGKLKVENAVNPLFSLVEKKAVSLDIELNQEKILLLSGPNAGGKTVVLKSIGLYALMAQCGLYIPAKKAQFPVYTKFMADIGDRQSMENDLSTFSAHIQNLATIVAEANESSLILLDELGTGTDPDAGAALSRSIMEFFIKKHCTVIATTHLGSLKVWASDERGIINGGMIFDSDALAPTYELQLGTPGASYALEISKRMGLSEDIINRSSELVGDGSVNLENILGQLEKERLVAESLRIDLENREKKLEQIETQTFNKEKEINKAHKKAKSTALLEAEKIILSARREAENLIAEIRVNQADKKTIKKVKDQFQNTLENLQIQDKTAEEEFNSLLESDIQKGSIIYIPHLNSKGKIIHLPDKKNRVRVEVNGITLTLKLAELQRAEASESSESNSKPNISMNKTFSIAKIQIDLRGMRVDEALHETEKHLDSALISGMSFVHILHGKGTGALMEAIHEFLSEQSFVANFHFADEDQGGAGITVVEFE</sequence>
<accession>A0A381NI25</accession>